<proteinExistence type="predicted"/>
<reference evidence="1 2" key="1">
    <citation type="submission" date="2024-09" db="EMBL/GenBank/DDBJ databases">
        <authorList>
            <person name="Sun Q."/>
            <person name="Mori K."/>
        </authorList>
    </citation>
    <scope>NUCLEOTIDE SEQUENCE [LARGE SCALE GENOMIC DNA]</scope>
    <source>
        <strain evidence="1 2">CCM 8626</strain>
    </source>
</reference>
<name>A0ABV6E7W7_9GAMM</name>
<dbReference type="Proteomes" id="UP001589792">
    <property type="component" value="Unassembled WGS sequence"/>
</dbReference>
<keyword evidence="2" id="KW-1185">Reference proteome</keyword>
<sequence>MSSFVAHAANEAATVFLPPLDANAVDPIILAQQQVNQLSSYQLRLHSQSPKGGNTLLTYSYRKPGYVRMDFSDPHHGAVLIYAPDSDRARVWPFGLGTLPVVSLSPDNALIQDPNGHRVDQSDIGTFLQTLRGLQQNGKTTVVGKEILSGQPVLHVSVIGSAGIMVSQVHRFDVWLESRHAFPVKIISYGANGQLIETVVMDAIVYNMQFPADFFTP</sequence>
<organism evidence="1 2">
    <name type="scientific">Serratia aquatilis</name>
    <dbReference type="NCBI Taxonomy" id="1737515"/>
    <lineage>
        <taxon>Bacteria</taxon>
        <taxon>Pseudomonadati</taxon>
        <taxon>Pseudomonadota</taxon>
        <taxon>Gammaproteobacteria</taxon>
        <taxon>Enterobacterales</taxon>
        <taxon>Yersiniaceae</taxon>
        <taxon>Serratia</taxon>
    </lineage>
</organism>
<evidence type="ECO:0000313" key="2">
    <source>
        <dbReference type="Proteomes" id="UP001589792"/>
    </source>
</evidence>
<dbReference type="Gene3D" id="2.50.20.10">
    <property type="entry name" value="Lipoprotein localisation LolA/LolB/LppX"/>
    <property type="match status" value="1"/>
</dbReference>
<gene>
    <name evidence="1" type="ORF">ACFFJ3_00970</name>
</gene>
<dbReference type="EMBL" id="JBHLXG010000003">
    <property type="protein sequence ID" value="MFC0225094.1"/>
    <property type="molecule type" value="Genomic_DNA"/>
</dbReference>
<comment type="caution">
    <text evidence="1">The sequence shown here is derived from an EMBL/GenBank/DDBJ whole genome shotgun (WGS) entry which is preliminary data.</text>
</comment>
<accession>A0ABV6E7W7</accession>
<evidence type="ECO:0000313" key="1">
    <source>
        <dbReference type="EMBL" id="MFC0225094.1"/>
    </source>
</evidence>
<protein>
    <submittedName>
        <fullName evidence="1">DUF1571 domain-containing protein</fullName>
    </submittedName>
</protein>